<dbReference type="InterPro" id="IPR005302">
    <property type="entry name" value="MoCF_Sase_C"/>
</dbReference>
<dbReference type="Pfam" id="PF03476">
    <property type="entry name" value="MOSC_N"/>
    <property type="match status" value="1"/>
</dbReference>
<dbReference type="GO" id="GO:0030151">
    <property type="term" value="F:molybdenum ion binding"/>
    <property type="evidence" value="ECO:0007669"/>
    <property type="project" value="InterPro"/>
</dbReference>
<keyword evidence="3" id="KW-1185">Reference proteome</keyword>
<comment type="caution">
    <text evidence="2">The sequence shown here is derived from an EMBL/GenBank/DDBJ whole genome shotgun (WGS) entry which is preliminary data.</text>
</comment>
<gene>
    <name evidence="2" type="ORF">DSL64_22835</name>
</gene>
<dbReference type="SUPFAM" id="SSF141673">
    <property type="entry name" value="MOSC N-terminal domain-like"/>
    <property type="match status" value="1"/>
</dbReference>
<dbReference type="SUPFAM" id="SSF50800">
    <property type="entry name" value="PK beta-barrel domain-like"/>
    <property type="match status" value="1"/>
</dbReference>
<dbReference type="GO" id="GO:0003824">
    <property type="term" value="F:catalytic activity"/>
    <property type="evidence" value="ECO:0007669"/>
    <property type="project" value="InterPro"/>
</dbReference>
<protein>
    <submittedName>
        <fullName evidence="2">MOSC domain-containing protein</fullName>
    </submittedName>
</protein>
<accession>A0A3D8Y5T7</accession>
<dbReference type="RefSeq" id="WP_115833264.1">
    <property type="nucleotide sequence ID" value="NZ_QNUL01000025.1"/>
</dbReference>
<dbReference type="Pfam" id="PF03473">
    <property type="entry name" value="MOSC"/>
    <property type="match status" value="1"/>
</dbReference>
<dbReference type="OrthoDB" id="581532at2"/>
<dbReference type="Gene3D" id="2.40.33.20">
    <property type="entry name" value="PK beta-barrel domain-like"/>
    <property type="match status" value="1"/>
</dbReference>
<evidence type="ECO:0000313" key="3">
    <source>
        <dbReference type="Proteomes" id="UP000256373"/>
    </source>
</evidence>
<dbReference type="AlphaFoldDB" id="A0A3D8Y5T7"/>
<feature type="domain" description="MOSC" evidence="1">
    <location>
        <begin position="133"/>
        <end position="271"/>
    </location>
</feature>
<reference evidence="2 3" key="1">
    <citation type="submission" date="2018-07" db="EMBL/GenBank/DDBJ databases">
        <title>Dyadobacter roseus sp. nov., isolated from rose rhizosphere soil.</title>
        <authorList>
            <person name="Chen L."/>
        </authorList>
    </citation>
    <scope>NUCLEOTIDE SEQUENCE [LARGE SCALE GENOMIC DNA]</scope>
    <source>
        <strain evidence="2 3">RS19</strain>
    </source>
</reference>
<dbReference type="EMBL" id="QNUL01000025">
    <property type="protein sequence ID" value="REA57773.1"/>
    <property type="molecule type" value="Genomic_DNA"/>
</dbReference>
<dbReference type="GO" id="GO:0030170">
    <property type="term" value="F:pyridoxal phosphate binding"/>
    <property type="evidence" value="ECO:0007669"/>
    <property type="project" value="InterPro"/>
</dbReference>
<name>A0A3D8Y5T7_9BACT</name>
<sequence>MHNSSDSIQLSQIWIYPVKSLGGVRLKNAQVLREGLKYDRRWMIVGPDGNFLTQRKFPEMSLLKIQMREDGFNIISAKENCSALFIPYKSEIKESFEVKVWNDVVSAVLVNKEADHWLSERLRMPVRFVAMNENSQRETYVEPTDKRFPITFSDDFPLHLISEASLDDLNNRLSLQVGVERFRPNLVVKGNLPYSEDEWQKFRIGNVMFENISACERCMMINVDQQSGIKSPEPLKTLAGYRRIDKHILFGRNIIVEQTGSIREGDLVTFERIQSPDLPFS</sequence>
<dbReference type="Proteomes" id="UP000256373">
    <property type="component" value="Unassembled WGS sequence"/>
</dbReference>
<dbReference type="PANTHER" id="PTHR14237:SF19">
    <property type="entry name" value="MITOCHONDRIAL AMIDOXIME REDUCING COMPONENT 1"/>
    <property type="match status" value="1"/>
</dbReference>
<dbReference type="InterPro" id="IPR005303">
    <property type="entry name" value="MOCOS_middle"/>
</dbReference>
<dbReference type="InterPro" id="IPR011037">
    <property type="entry name" value="Pyrv_Knase-like_insert_dom_sf"/>
</dbReference>
<organism evidence="2 3">
    <name type="scientific">Dyadobacter luteus</name>
    <dbReference type="NCBI Taxonomy" id="2259619"/>
    <lineage>
        <taxon>Bacteria</taxon>
        <taxon>Pseudomonadati</taxon>
        <taxon>Bacteroidota</taxon>
        <taxon>Cytophagia</taxon>
        <taxon>Cytophagales</taxon>
        <taxon>Spirosomataceae</taxon>
        <taxon>Dyadobacter</taxon>
    </lineage>
</organism>
<proteinExistence type="predicted"/>
<dbReference type="PANTHER" id="PTHR14237">
    <property type="entry name" value="MOLYBDOPTERIN COFACTOR SULFURASE MOSC"/>
    <property type="match status" value="1"/>
</dbReference>
<evidence type="ECO:0000313" key="2">
    <source>
        <dbReference type="EMBL" id="REA57773.1"/>
    </source>
</evidence>
<evidence type="ECO:0000259" key="1">
    <source>
        <dbReference type="PROSITE" id="PS51340"/>
    </source>
</evidence>
<dbReference type="PROSITE" id="PS51340">
    <property type="entry name" value="MOSC"/>
    <property type="match status" value="1"/>
</dbReference>